<evidence type="ECO:0000256" key="2">
    <source>
        <dbReference type="RuleBase" id="RU362097"/>
    </source>
</evidence>
<dbReference type="Proteomes" id="UP000316388">
    <property type="component" value="Unassembled WGS sequence"/>
</dbReference>
<dbReference type="InterPro" id="IPR010131">
    <property type="entry name" value="MdtP/NodT-like"/>
</dbReference>
<dbReference type="InterPro" id="IPR003423">
    <property type="entry name" value="OMP_efflux"/>
</dbReference>
<sequence>MTTFCSRAGALRRPADGAVMGRKAPGAVRPGAGLAAWLVAGALAGCAVGADYQRPQIALPAQYPQVLDDAVPAQTPAAATVAPDWWTQFGDQRLTHLIERALAHNADILQAVARVEQAEALGMQADAARWPGVEAQGSATRSRTSATTGQAGGGSTVDRQRLALSTGFELDFWGRLRRASEAARAEVLASRYAQEVVRQTVAGLVAQGEFALRTLDEQIALTRETLRTRDESLQLLRLRLEHGLGSRLEIAQAEGARAEVAVQLSELQRQRAEVQAQLALLVGEPGLVLEAAPVRDLPRPPVPPAGLPSALLERRPDVRQAEQQLVAAQAQIDVARAALFPSIALTGLAGGESAALSDLLRGASRIWTLGVALDWPIFDAGLRRARVEQAEARQREALAAYQGAVQTAFKDVAQALANLRAARESEPEVLAAARAADQALDLARRRFDAGYVGHLELLDAQRSANAAQLQVLSNRRAQLAATVEVFKALGGGWTPPDAAATAAR</sequence>
<evidence type="ECO:0000256" key="4">
    <source>
        <dbReference type="SAM" id="MobiDB-lite"/>
    </source>
</evidence>
<gene>
    <name evidence="5" type="primary">oprM_2</name>
    <name evidence="5" type="ORF">Tfont_02224</name>
</gene>
<dbReference type="Gene3D" id="1.20.1600.10">
    <property type="entry name" value="Outer membrane efflux proteins (OEP)"/>
    <property type="match status" value="1"/>
</dbReference>
<feature type="coiled-coil region" evidence="3">
    <location>
        <begin position="250"/>
        <end position="284"/>
    </location>
</feature>
<dbReference type="PANTHER" id="PTHR30203">
    <property type="entry name" value="OUTER MEMBRANE CATION EFFLUX PROTEIN"/>
    <property type="match status" value="1"/>
</dbReference>
<dbReference type="GO" id="GO:0005886">
    <property type="term" value="C:plasma membrane"/>
    <property type="evidence" value="ECO:0007669"/>
    <property type="project" value="UniProtKB-SubCell"/>
</dbReference>
<dbReference type="Pfam" id="PF02321">
    <property type="entry name" value="OEP"/>
    <property type="match status" value="2"/>
</dbReference>
<keyword evidence="3" id="KW-0175">Coiled coil</keyword>
<name>A0A554XI96_9BURK</name>
<feature type="compositionally biased region" description="Low complexity" evidence="4">
    <location>
        <begin position="135"/>
        <end position="149"/>
    </location>
</feature>
<evidence type="ECO:0000313" key="5">
    <source>
        <dbReference type="EMBL" id="TSE35557.1"/>
    </source>
</evidence>
<evidence type="ECO:0000256" key="3">
    <source>
        <dbReference type="SAM" id="Coils"/>
    </source>
</evidence>
<comment type="subcellular location">
    <subcellularLocation>
        <location evidence="2">Cell membrane</location>
        <topology evidence="2">Lipid-anchor</topology>
    </subcellularLocation>
</comment>
<proteinExistence type="inferred from homology"/>
<keyword evidence="2" id="KW-1134">Transmembrane beta strand</keyword>
<reference evidence="5 6" key="1">
    <citation type="submission" date="2019-07" db="EMBL/GenBank/DDBJ databases">
        <title>Tepidimonas fonticaldi AT-A2 draft genome.</title>
        <authorList>
            <person name="Da Costa M.S."/>
            <person name="Froufe H.J.C."/>
            <person name="Egas C."/>
            <person name="Albuquerque L."/>
        </authorList>
    </citation>
    <scope>NUCLEOTIDE SEQUENCE [LARGE SCALE GENOMIC DNA]</scope>
    <source>
        <strain evidence="5 6">AT-A2</strain>
    </source>
</reference>
<dbReference type="PANTHER" id="PTHR30203:SF30">
    <property type="entry name" value="OUTER MEMBRANE PROTEIN-RELATED"/>
    <property type="match status" value="1"/>
</dbReference>
<comment type="similarity">
    <text evidence="1 2">Belongs to the outer membrane factor (OMF) (TC 1.B.17) family.</text>
</comment>
<dbReference type="EMBL" id="VJOO01000025">
    <property type="protein sequence ID" value="TSE35557.1"/>
    <property type="molecule type" value="Genomic_DNA"/>
</dbReference>
<protein>
    <submittedName>
        <fullName evidence="5">Outer membrane protein OprM</fullName>
    </submittedName>
</protein>
<feature type="region of interest" description="Disordered" evidence="4">
    <location>
        <begin position="132"/>
        <end position="156"/>
    </location>
</feature>
<dbReference type="NCBIfam" id="TIGR01845">
    <property type="entry name" value="outer_NodT"/>
    <property type="match status" value="1"/>
</dbReference>
<keyword evidence="2" id="KW-0564">Palmitate</keyword>
<keyword evidence="2" id="KW-0472">Membrane</keyword>
<accession>A0A554XI96</accession>
<evidence type="ECO:0000256" key="1">
    <source>
        <dbReference type="ARBA" id="ARBA00007613"/>
    </source>
</evidence>
<dbReference type="GO" id="GO:0015562">
    <property type="term" value="F:efflux transmembrane transporter activity"/>
    <property type="evidence" value="ECO:0007669"/>
    <property type="project" value="InterPro"/>
</dbReference>
<dbReference type="AlphaFoldDB" id="A0A554XI96"/>
<comment type="caution">
    <text evidence="5">The sequence shown here is derived from an EMBL/GenBank/DDBJ whole genome shotgun (WGS) entry which is preliminary data.</text>
</comment>
<dbReference type="SUPFAM" id="SSF56954">
    <property type="entry name" value="Outer membrane efflux proteins (OEP)"/>
    <property type="match status" value="1"/>
</dbReference>
<evidence type="ECO:0000313" key="6">
    <source>
        <dbReference type="Proteomes" id="UP000316388"/>
    </source>
</evidence>
<organism evidence="5 6">
    <name type="scientific">Tepidimonas fonticaldi</name>
    <dbReference type="NCBI Taxonomy" id="1101373"/>
    <lineage>
        <taxon>Bacteria</taxon>
        <taxon>Pseudomonadati</taxon>
        <taxon>Pseudomonadota</taxon>
        <taxon>Betaproteobacteria</taxon>
        <taxon>Burkholderiales</taxon>
        <taxon>Tepidimonas</taxon>
    </lineage>
</organism>
<dbReference type="Gene3D" id="2.20.200.10">
    <property type="entry name" value="Outer membrane efflux proteins (OEP)"/>
    <property type="match status" value="1"/>
</dbReference>
<keyword evidence="2" id="KW-0449">Lipoprotein</keyword>
<keyword evidence="2" id="KW-0812">Transmembrane</keyword>